<keyword evidence="3" id="KW-1185">Reference proteome</keyword>
<proteinExistence type="predicted"/>
<dbReference type="EMBL" id="JAGGDJ010000052">
    <property type="protein sequence ID" value="MBO7748287.1"/>
    <property type="molecule type" value="Genomic_DNA"/>
</dbReference>
<accession>A0ABS3WIZ8</accession>
<protein>
    <submittedName>
        <fullName evidence="2">Uncharacterized protein</fullName>
    </submittedName>
</protein>
<feature type="region of interest" description="Disordered" evidence="1">
    <location>
        <begin position="1"/>
        <end position="48"/>
    </location>
</feature>
<organism evidence="2 3">
    <name type="scientific">Paenibacillus artemisiicola</name>
    <dbReference type="NCBI Taxonomy" id="1172618"/>
    <lineage>
        <taxon>Bacteria</taxon>
        <taxon>Bacillati</taxon>
        <taxon>Bacillota</taxon>
        <taxon>Bacilli</taxon>
        <taxon>Bacillales</taxon>
        <taxon>Paenibacillaceae</taxon>
        <taxon>Paenibacillus</taxon>
    </lineage>
</organism>
<reference evidence="2 3" key="1">
    <citation type="submission" date="2021-03" db="EMBL/GenBank/DDBJ databases">
        <title>Paenibacillus artemisicola MWE-103 whole genome sequence.</title>
        <authorList>
            <person name="Ham Y.J."/>
        </authorList>
    </citation>
    <scope>NUCLEOTIDE SEQUENCE [LARGE SCALE GENOMIC DNA]</scope>
    <source>
        <strain evidence="2 3">MWE-103</strain>
    </source>
</reference>
<evidence type="ECO:0000313" key="3">
    <source>
        <dbReference type="Proteomes" id="UP000670947"/>
    </source>
</evidence>
<sequence length="48" mass="4919">MPGEHPSHLQRAASRAQSKADRGGGQGKEAASKAQSDADRAAVPKHGL</sequence>
<dbReference type="Proteomes" id="UP000670947">
    <property type="component" value="Unassembled WGS sequence"/>
</dbReference>
<dbReference type="RefSeq" id="WP_177222075.1">
    <property type="nucleotide sequence ID" value="NZ_JAGGDJ010000052.1"/>
</dbReference>
<name>A0ABS3WIZ8_9BACL</name>
<comment type="caution">
    <text evidence="2">The sequence shown here is derived from an EMBL/GenBank/DDBJ whole genome shotgun (WGS) entry which is preliminary data.</text>
</comment>
<evidence type="ECO:0000313" key="2">
    <source>
        <dbReference type="EMBL" id="MBO7748287.1"/>
    </source>
</evidence>
<gene>
    <name evidence="2" type="ORF">I8J29_29295</name>
</gene>
<evidence type="ECO:0000256" key="1">
    <source>
        <dbReference type="SAM" id="MobiDB-lite"/>
    </source>
</evidence>